<accession>A0A1G9V885</accession>
<name>A0A1G9V885_9BACT</name>
<evidence type="ECO:0000313" key="3">
    <source>
        <dbReference type="Proteomes" id="UP000198510"/>
    </source>
</evidence>
<proteinExistence type="predicted"/>
<dbReference type="Proteomes" id="UP000198510">
    <property type="component" value="Unassembled WGS sequence"/>
</dbReference>
<gene>
    <name evidence="2" type="ORF">SAMN05421823_11945</name>
</gene>
<feature type="coiled-coil region" evidence="1">
    <location>
        <begin position="42"/>
        <end position="96"/>
    </location>
</feature>
<organism evidence="2 3">
    <name type="scientific">Catalinimonas alkaloidigena</name>
    <dbReference type="NCBI Taxonomy" id="1075417"/>
    <lineage>
        <taxon>Bacteria</taxon>
        <taxon>Pseudomonadati</taxon>
        <taxon>Bacteroidota</taxon>
        <taxon>Cytophagia</taxon>
        <taxon>Cytophagales</taxon>
        <taxon>Catalimonadaceae</taxon>
        <taxon>Catalinimonas</taxon>
    </lineage>
</organism>
<keyword evidence="1" id="KW-0175">Coiled coil</keyword>
<sequence>MLNIQELSNDDLKALLTRVFEELSRRQLDAEATQLGLEVEAKHKIQQAVLREEAQIKREEADRLAREAAAQVRAEEEKKRQAEKEEQLRKEKLKQQRMWQKQKEQAEAVDVLINEGPVSISVWSPDSSGKNDKRVYVNVEKSRRRQVACLYVTGNAKKVPGSFEFDERYLKGDSLNGERRKTAETLKKVLAEIGDYWLNVRINVEEARKYQGEGGQDA</sequence>
<dbReference type="STRING" id="1075417.SAMN05421823_11945"/>
<keyword evidence="3" id="KW-1185">Reference proteome</keyword>
<dbReference type="EMBL" id="FNFO01000019">
    <property type="protein sequence ID" value="SDM68266.1"/>
    <property type="molecule type" value="Genomic_DNA"/>
</dbReference>
<reference evidence="2 3" key="1">
    <citation type="submission" date="2016-10" db="EMBL/GenBank/DDBJ databases">
        <authorList>
            <person name="de Groot N.N."/>
        </authorList>
    </citation>
    <scope>NUCLEOTIDE SEQUENCE [LARGE SCALE GENOMIC DNA]</scope>
    <source>
        <strain evidence="2 3">DSM 25186</strain>
    </source>
</reference>
<evidence type="ECO:0000313" key="2">
    <source>
        <dbReference type="EMBL" id="SDM68266.1"/>
    </source>
</evidence>
<protein>
    <submittedName>
        <fullName evidence="2">Uncharacterized protein</fullName>
    </submittedName>
</protein>
<dbReference type="AlphaFoldDB" id="A0A1G9V885"/>
<evidence type="ECO:0000256" key="1">
    <source>
        <dbReference type="SAM" id="Coils"/>
    </source>
</evidence>